<accession>A0A7J0DME8</accession>
<gene>
    <name evidence="3" type="ORF">Acr_00g0057040</name>
</gene>
<evidence type="ECO:0000313" key="3">
    <source>
        <dbReference type="EMBL" id="GFS38362.1"/>
    </source>
</evidence>
<keyword evidence="4" id="KW-1185">Reference proteome</keyword>
<dbReference type="Proteomes" id="UP000585474">
    <property type="component" value="Unassembled WGS sequence"/>
</dbReference>
<dbReference type="EMBL" id="BJWL01000310">
    <property type="protein sequence ID" value="GFS38362.1"/>
    <property type="molecule type" value="Genomic_DNA"/>
</dbReference>
<evidence type="ECO:0000256" key="1">
    <source>
        <dbReference type="SAM" id="MobiDB-lite"/>
    </source>
</evidence>
<feature type="region of interest" description="Disordered" evidence="1">
    <location>
        <begin position="24"/>
        <end position="68"/>
    </location>
</feature>
<comment type="caution">
    <text evidence="3">The sequence shown here is derived from an EMBL/GenBank/DDBJ whole genome shotgun (WGS) entry which is preliminary data.</text>
</comment>
<proteinExistence type="predicted"/>
<dbReference type="AlphaFoldDB" id="A0A7J0DME8"/>
<reference evidence="4" key="1">
    <citation type="submission" date="2019-07" db="EMBL/GenBank/DDBJ databases">
        <title>De Novo Assembly of kiwifruit Actinidia rufa.</title>
        <authorList>
            <person name="Sugita-Konishi S."/>
            <person name="Sato K."/>
            <person name="Mori E."/>
            <person name="Abe Y."/>
            <person name="Kisaki G."/>
            <person name="Hamano K."/>
            <person name="Suezawa K."/>
            <person name="Otani M."/>
            <person name="Fukuda T."/>
            <person name="Manabe T."/>
            <person name="Gomi K."/>
            <person name="Tabuchi M."/>
            <person name="Akimitsu K."/>
            <person name="Kataoka I."/>
        </authorList>
    </citation>
    <scope>NUCLEOTIDE SEQUENCE [LARGE SCALE GENOMIC DNA]</scope>
    <source>
        <strain evidence="4">cv. Fuchu</strain>
    </source>
</reference>
<evidence type="ECO:0000259" key="2">
    <source>
        <dbReference type="Pfam" id="PF22936"/>
    </source>
</evidence>
<protein>
    <recommendedName>
        <fullName evidence="2">Retrovirus-related Pol polyprotein from transposon TNT 1-94-like beta-barrel domain-containing protein</fullName>
    </recommendedName>
</protein>
<feature type="compositionally biased region" description="Basic and acidic residues" evidence="1">
    <location>
        <begin position="42"/>
        <end position="57"/>
    </location>
</feature>
<sequence>MPHRIEVEAFENSIPSWVSKQLGETSMIDEVNQHPPTPLEESSPREKLSDHGEDPRMEVPSSPATELNTMTQGDLDRLWEAYSFPSGVRTRIPGNGETILSVGEDEVAFYEAAFPVSLRGSPNNVTGLKKRFFFVSGDDWEFHHSIPHEEGAVRGSRSWGAPGKQCNKVPTLSEIEDKRFHRVFEKIGEGGHFKIPVVPKTFHKYFARLRLIRLENNTANKVVGKGTVQFCMVDRMSLTLTEVRHVHSLRKNLISIGMLDSKGCNFKASGGTLRISKVNKEMPRGKKTGGLYRPEGSVQIRGATIRHESSDISKKNRQGKRDEAMTTRKVTYFVAHPGGGWKASQSYGKSRPEAIRMDNLKTSNYLPVDWRRGRLLSSAHLDEFKPTWMSPSPVAEPKPKPKPGWLTWSVHVRVKLSSYLELLRGLSLSRIG</sequence>
<dbReference type="OrthoDB" id="671678at2759"/>
<feature type="domain" description="Retrovirus-related Pol polyprotein from transposon TNT 1-94-like beta-barrel" evidence="2">
    <location>
        <begin position="210"/>
        <end position="264"/>
    </location>
</feature>
<dbReference type="Pfam" id="PF22936">
    <property type="entry name" value="Pol_BBD"/>
    <property type="match status" value="1"/>
</dbReference>
<dbReference type="InterPro" id="IPR054722">
    <property type="entry name" value="PolX-like_BBD"/>
</dbReference>
<evidence type="ECO:0000313" key="4">
    <source>
        <dbReference type="Proteomes" id="UP000585474"/>
    </source>
</evidence>
<organism evidence="3 4">
    <name type="scientific">Actinidia rufa</name>
    <dbReference type="NCBI Taxonomy" id="165716"/>
    <lineage>
        <taxon>Eukaryota</taxon>
        <taxon>Viridiplantae</taxon>
        <taxon>Streptophyta</taxon>
        <taxon>Embryophyta</taxon>
        <taxon>Tracheophyta</taxon>
        <taxon>Spermatophyta</taxon>
        <taxon>Magnoliopsida</taxon>
        <taxon>eudicotyledons</taxon>
        <taxon>Gunneridae</taxon>
        <taxon>Pentapetalae</taxon>
        <taxon>asterids</taxon>
        <taxon>Ericales</taxon>
        <taxon>Actinidiaceae</taxon>
        <taxon>Actinidia</taxon>
    </lineage>
</organism>
<name>A0A7J0DME8_9ERIC</name>